<accession>A0A2P2NXB2</accession>
<feature type="transmembrane region" description="Helical" evidence="1">
    <location>
        <begin position="31"/>
        <end position="53"/>
    </location>
</feature>
<reference evidence="2" key="1">
    <citation type="submission" date="2018-02" db="EMBL/GenBank/DDBJ databases">
        <title>Rhizophora mucronata_Transcriptome.</title>
        <authorList>
            <person name="Meera S.P."/>
            <person name="Sreeshan A."/>
            <person name="Augustine A."/>
        </authorList>
    </citation>
    <scope>NUCLEOTIDE SEQUENCE</scope>
    <source>
        <tissue evidence="2">Leaf</tissue>
    </source>
</reference>
<sequence length="59" mass="6901">MSAKPSWMWSLSPGSNYKQINNIFHLIFGKWFSFFVYASLCSLFKLLLIIKLVSCLSFF</sequence>
<proteinExistence type="predicted"/>
<protein>
    <submittedName>
        <fullName evidence="2">Uncharacterized protein</fullName>
    </submittedName>
</protein>
<dbReference type="AlphaFoldDB" id="A0A2P2NXB2"/>
<keyword evidence="1" id="KW-0472">Membrane</keyword>
<evidence type="ECO:0000256" key="1">
    <source>
        <dbReference type="SAM" id="Phobius"/>
    </source>
</evidence>
<keyword evidence="1" id="KW-1133">Transmembrane helix</keyword>
<keyword evidence="1" id="KW-0812">Transmembrane</keyword>
<name>A0A2P2NXB2_RHIMU</name>
<dbReference type="EMBL" id="GGEC01066692">
    <property type="protein sequence ID" value="MBX47176.1"/>
    <property type="molecule type" value="Transcribed_RNA"/>
</dbReference>
<evidence type="ECO:0000313" key="2">
    <source>
        <dbReference type="EMBL" id="MBX47176.1"/>
    </source>
</evidence>
<organism evidence="2">
    <name type="scientific">Rhizophora mucronata</name>
    <name type="common">Asiatic mangrove</name>
    <dbReference type="NCBI Taxonomy" id="61149"/>
    <lineage>
        <taxon>Eukaryota</taxon>
        <taxon>Viridiplantae</taxon>
        <taxon>Streptophyta</taxon>
        <taxon>Embryophyta</taxon>
        <taxon>Tracheophyta</taxon>
        <taxon>Spermatophyta</taxon>
        <taxon>Magnoliopsida</taxon>
        <taxon>eudicotyledons</taxon>
        <taxon>Gunneridae</taxon>
        <taxon>Pentapetalae</taxon>
        <taxon>rosids</taxon>
        <taxon>fabids</taxon>
        <taxon>Malpighiales</taxon>
        <taxon>Rhizophoraceae</taxon>
        <taxon>Rhizophora</taxon>
    </lineage>
</organism>